<dbReference type="SMART" id="SM00353">
    <property type="entry name" value="HLH"/>
    <property type="match status" value="1"/>
</dbReference>
<dbReference type="Gene3D" id="4.10.280.10">
    <property type="entry name" value="Helix-loop-helix DNA-binding domain"/>
    <property type="match status" value="1"/>
</dbReference>
<gene>
    <name evidence="9" type="primary">Mitf</name>
    <name evidence="9" type="ORF">NPIL_694391</name>
</gene>
<protein>
    <submittedName>
        <fullName evidence="9">Microphthalmia-associated transcription factor</fullName>
    </submittedName>
</protein>
<keyword evidence="5" id="KW-0804">Transcription</keyword>
<dbReference type="GO" id="GO:0046983">
    <property type="term" value="F:protein dimerization activity"/>
    <property type="evidence" value="ECO:0007669"/>
    <property type="project" value="InterPro"/>
</dbReference>
<organism evidence="9 10">
    <name type="scientific">Nephila pilipes</name>
    <name type="common">Giant wood spider</name>
    <name type="synonym">Nephila maculata</name>
    <dbReference type="NCBI Taxonomy" id="299642"/>
    <lineage>
        <taxon>Eukaryota</taxon>
        <taxon>Metazoa</taxon>
        <taxon>Ecdysozoa</taxon>
        <taxon>Arthropoda</taxon>
        <taxon>Chelicerata</taxon>
        <taxon>Arachnida</taxon>
        <taxon>Araneae</taxon>
        <taxon>Araneomorphae</taxon>
        <taxon>Entelegynae</taxon>
        <taxon>Araneoidea</taxon>
        <taxon>Nephilidae</taxon>
        <taxon>Nephila</taxon>
    </lineage>
</organism>
<evidence type="ECO:0000256" key="1">
    <source>
        <dbReference type="ARBA" id="ARBA00004123"/>
    </source>
</evidence>
<comment type="caution">
    <text evidence="9">The sequence shown here is derived from an EMBL/GenBank/DDBJ whole genome shotgun (WGS) entry which is preliminary data.</text>
</comment>
<comment type="similarity">
    <text evidence="2">Belongs to the MiT/TFE family.</text>
</comment>
<dbReference type="SUPFAM" id="SSF47459">
    <property type="entry name" value="HLH, helix-loop-helix DNA-binding domain"/>
    <property type="match status" value="1"/>
</dbReference>
<evidence type="ECO:0000259" key="8">
    <source>
        <dbReference type="PROSITE" id="PS50888"/>
    </source>
</evidence>
<dbReference type="InterPro" id="IPR036638">
    <property type="entry name" value="HLH_DNA-bd_sf"/>
</dbReference>
<dbReference type="AlphaFoldDB" id="A0A8X6NZ63"/>
<accession>A0A8X6NZ63</accession>
<keyword evidence="4" id="KW-0238">DNA-binding</keyword>
<evidence type="ECO:0000256" key="6">
    <source>
        <dbReference type="ARBA" id="ARBA00023242"/>
    </source>
</evidence>
<evidence type="ECO:0000256" key="5">
    <source>
        <dbReference type="ARBA" id="ARBA00023163"/>
    </source>
</evidence>
<dbReference type="GO" id="GO:0005634">
    <property type="term" value="C:nucleus"/>
    <property type="evidence" value="ECO:0007669"/>
    <property type="project" value="UniProtKB-SubCell"/>
</dbReference>
<keyword evidence="6" id="KW-0539">Nucleus</keyword>
<dbReference type="Proteomes" id="UP000887013">
    <property type="component" value="Unassembled WGS sequence"/>
</dbReference>
<dbReference type="GO" id="GO:0000981">
    <property type="term" value="F:DNA-binding transcription factor activity, RNA polymerase II-specific"/>
    <property type="evidence" value="ECO:0007669"/>
    <property type="project" value="TreeGrafter"/>
</dbReference>
<dbReference type="InterPro" id="IPR011598">
    <property type="entry name" value="bHLH_dom"/>
</dbReference>
<dbReference type="Pfam" id="PF15951">
    <property type="entry name" value="MITF_TFEB_C_3_N"/>
    <property type="match status" value="1"/>
</dbReference>
<evidence type="ECO:0000313" key="10">
    <source>
        <dbReference type="Proteomes" id="UP000887013"/>
    </source>
</evidence>
<dbReference type="GO" id="GO:0000978">
    <property type="term" value="F:RNA polymerase II cis-regulatory region sequence-specific DNA binding"/>
    <property type="evidence" value="ECO:0007669"/>
    <property type="project" value="TreeGrafter"/>
</dbReference>
<evidence type="ECO:0000256" key="2">
    <source>
        <dbReference type="ARBA" id="ARBA00008289"/>
    </source>
</evidence>
<name>A0A8X6NZ63_NEPPI</name>
<evidence type="ECO:0000256" key="4">
    <source>
        <dbReference type="ARBA" id="ARBA00023125"/>
    </source>
</evidence>
<dbReference type="InterPro" id="IPR031867">
    <property type="entry name" value="MiT/TFE_N"/>
</dbReference>
<keyword evidence="10" id="KW-1185">Reference proteome</keyword>
<keyword evidence="3" id="KW-0805">Transcription regulation</keyword>
<dbReference type="OrthoDB" id="6242697at2759"/>
<dbReference type="CDD" id="cd11397">
    <property type="entry name" value="bHLHzip_MITF_like"/>
    <property type="match status" value="1"/>
</dbReference>
<evidence type="ECO:0000313" key="9">
    <source>
        <dbReference type="EMBL" id="GFT40017.1"/>
    </source>
</evidence>
<reference evidence="9" key="1">
    <citation type="submission" date="2020-08" db="EMBL/GenBank/DDBJ databases">
        <title>Multicomponent nature underlies the extraordinary mechanical properties of spider dragline silk.</title>
        <authorList>
            <person name="Kono N."/>
            <person name="Nakamura H."/>
            <person name="Mori M."/>
            <person name="Yoshida Y."/>
            <person name="Ohtoshi R."/>
            <person name="Malay A.D."/>
            <person name="Moran D.A.P."/>
            <person name="Tomita M."/>
            <person name="Numata K."/>
            <person name="Arakawa K."/>
        </authorList>
    </citation>
    <scope>NUCLEOTIDE SEQUENCE</scope>
</reference>
<feature type="region of interest" description="Disordered" evidence="7">
    <location>
        <begin position="562"/>
        <end position="586"/>
    </location>
</feature>
<feature type="domain" description="BHLH" evidence="8">
    <location>
        <begin position="345"/>
        <end position="404"/>
    </location>
</feature>
<evidence type="ECO:0000256" key="7">
    <source>
        <dbReference type="SAM" id="MobiDB-lite"/>
    </source>
</evidence>
<dbReference type="PANTHER" id="PTHR45776:SF2">
    <property type="entry name" value="MIP04163P"/>
    <property type="match status" value="1"/>
</dbReference>
<dbReference type="PANTHER" id="PTHR45776">
    <property type="entry name" value="MIP04163P"/>
    <property type="match status" value="1"/>
</dbReference>
<dbReference type="EMBL" id="BMAW01014686">
    <property type="protein sequence ID" value="GFT40017.1"/>
    <property type="molecule type" value="Genomic_DNA"/>
</dbReference>
<evidence type="ECO:0000256" key="3">
    <source>
        <dbReference type="ARBA" id="ARBA00023015"/>
    </source>
</evidence>
<proteinExistence type="inferred from homology"/>
<comment type="subcellular location">
    <subcellularLocation>
        <location evidence="1">Nucleus</location>
    </subcellularLocation>
</comment>
<sequence length="586" mass="65857">MPSCDVILRTAPSCSQAPPTRSTLLTIRDSQGASKQQRLKRPIIKCIVKVLKRSKSGVQDTGNLVIKKAREDISPTVTIIKNPRILRVPPSTQLRTNADLDDMVINEALHLMDRTADLNVKPDVPISAIRSDRLLVKPPTMMSRTALKQQLMREKLRQEEEKERGVACSAPSQISSAIRVPQYSTPHPMQVPIQVLKVTSKLENPTPYHMQESRQRQVREYLSHSHHNGRASSLPVTQIVNSVDPSPTSDFSAAVSSSATSPADLEEFWNDFQLNSCTDSVADNILDPSLTVPVSTPDEADILEVLSMLPALDGVSTSCPAELTNSTDNEVRMEERVQAFQKDRQKKDNHNRIERRRRFNINDRIKELGTLLPRSNDPYYDLVKDLRQNKGTILKASVDYVRCLKNEVQKIPELELKLRLVEQVNKRLLLKIQGLELQLKANNIQVSDSTWYPSTDADLKAIIKDEILSPPLSNGSNSNDKYFPSSQPTLATLQEHYTDCNIPTSTVHHSLPHSDQNRKRMPIMQFLVKEESQAPSSCSQSPAMHCTSPNFTLLEDLMMEDDQPVTGDPMLSSRNAYTPDNMDFMS</sequence>
<dbReference type="PROSITE" id="PS50888">
    <property type="entry name" value="BHLH"/>
    <property type="match status" value="1"/>
</dbReference>
<dbReference type="Pfam" id="PF00010">
    <property type="entry name" value="HLH"/>
    <property type="match status" value="1"/>
</dbReference>